<dbReference type="STRING" id="1294262.GCA_001316085_01228"/>
<reference evidence="4" key="1">
    <citation type="submission" date="2018-09" db="EMBL/GenBank/DDBJ databases">
        <title>Complete Genome Sequencing of Sulfolobus sp. JCM 16834.</title>
        <authorList>
            <person name="Kato S."/>
            <person name="Itoh T."/>
            <person name="Ohkuma M."/>
        </authorList>
    </citation>
    <scope>NUCLEOTIDE SEQUENCE [LARGE SCALE GENOMIC DNA]</scope>
    <source>
        <strain evidence="4">IC-007</strain>
    </source>
</reference>
<keyword evidence="3" id="KW-1185">Reference proteome</keyword>
<protein>
    <submittedName>
        <fullName evidence="1">Uncharacterized protein</fullName>
    </submittedName>
</protein>
<evidence type="ECO:0000313" key="2">
    <source>
        <dbReference type="EMBL" id="BBG26721.1"/>
    </source>
</evidence>
<name>A0A510DUR0_9CREN</name>
<evidence type="ECO:0000313" key="1">
    <source>
        <dbReference type="EMBL" id="BBG23966.1"/>
    </source>
</evidence>
<dbReference type="Proteomes" id="UP000325030">
    <property type="component" value="Chromosome"/>
</dbReference>
<dbReference type="GeneID" id="41717582"/>
<dbReference type="Pfam" id="PF06677">
    <property type="entry name" value="Auto_anti-p27"/>
    <property type="match status" value="1"/>
</dbReference>
<gene>
    <name evidence="1" type="ORF">IC006_1264</name>
    <name evidence="2" type="ORF">IC007_1239</name>
</gene>
<evidence type="ECO:0000313" key="3">
    <source>
        <dbReference type="Proteomes" id="UP000322983"/>
    </source>
</evidence>
<sequence length="119" mass="13438">MSSTEQNVKKAADLLRQGATMLSDACPQCGMPLFRLKNGDVLCPTHGKIYLVKSDEEEEAIKKNVTMDKVEDILVNNLYYLSSKVKEDPMDQDSLMQVIRYLDAIERIRRVKVTSQGGK</sequence>
<dbReference type="KEGG" id="step:IC006_1264"/>
<dbReference type="OrthoDB" id="26305at2157"/>
<dbReference type="EMBL" id="AP018930">
    <property type="protein sequence ID" value="BBG26721.1"/>
    <property type="molecule type" value="Genomic_DNA"/>
</dbReference>
<dbReference type="Proteomes" id="UP000322983">
    <property type="component" value="Chromosome"/>
</dbReference>
<accession>A0A510DUR0</accession>
<evidence type="ECO:0000313" key="4">
    <source>
        <dbReference type="Proteomes" id="UP000325030"/>
    </source>
</evidence>
<dbReference type="EMBL" id="AP018929">
    <property type="protein sequence ID" value="BBG23966.1"/>
    <property type="molecule type" value="Genomic_DNA"/>
</dbReference>
<organism evidence="1 3">
    <name type="scientific">Sulfuracidifex tepidarius</name>
    <dbReference type="NCBI Taxonomy" id="1294262"/>
    <lineage>
        <taxon>Archaea</taxon>
        <taxon>Thermoproteota</taxon>
        <taxon>Thermoprotei</taxon>
        <taxon>Sulfolobales</taxon>
        <taxon>Sulfolobaceae</taxon>
        <taxon>Sulfuracidifex</taxon>
    </lineage>
</organism>
<dbReference type="NCBIfam" id="NF001644">
    <property type="entry name" value="PRK00420.1-1"/>
    <property type="match status" value="1"/>
</dbReference>
<proteinExistence type="predicted"/>
<dbReference type="NCBIfam" id="NF001647">
    <property type="entry name" value="PRK00420.1-4"/>
    <property type="match status" value="1"/>
</dbReference>
<reference evidence="1 3" key="2">
    <citation type="journal article" date="2020" name="Int. J. Syst. Evol. Microbiol.">
        <title>Sulfuracidifex tepidarius gen. nov., sp. nov. and transfer of Sulfolobus metallicus Huber and Stetter 1992 to the genus Sulfuracidifex as Sulfuracidifex metallicus comb. nov.</title>
        <authorList>
            <person name="Itoh T."/>
            <person name="Miura T."/>
            <person name="Sakai H.D."/>
            <person name="Kato S."/>
            <person name="Ohkuma M."/>
            <person name="Takashina T."/>
        </authorList>
    </citation>
    <scope>NUCLEOTIDE SEQUENCE [LARGE SCALE GENOMIC DNA]</scope>
    <source>
        <strain evidence="1 3">IC-006</strain>
        <strain evidence="2">IC-007</strain>
    </source>
</reference>
<accession>A0A510E2I6</accession>
<dbReference type="AlphaFoldDB" id="A0A510DUR0"/>
<dbReference type="RefSeq" id="WP_054845624.1">
    <property type="nucleotide sequence ID" value="NZ_AP018929.1"/>
</dbReference>
<dbReference type="InterPro" id="IPR009563">
    <property type="entry name" value="SSSCA1"/>
</dbReference>